<comment type="caution">
    <text evidence="1">The sequence shown here is derived from an EMBL/GenBank/DDBJ whole genome shotgun (WGS) entry which is preliminary data.</text>
</comment>
<proteinExistence type="predicted"/>
<gene>
    <name evidence="1" type="ORF">HMPREF0063_11475</name>
</gene>
<name>E2SBR6_9ACTN</name>
<organism evidence="1 2">
    <name type="scientific">Aeromicrobium marinum DSM 15272</name>
    <dbReference type="NCBI Taxonomy" id="585531"/>
    <lineage>
        <taxon>Bacteria</taxon>
        <taxon>Bacillati</taxon>
        <taxon>Actinomycetota</taxon>
        <taxon>Actinomycetes</taxon>
        <taxon>Propionibacteriales</taxon>
        <taxon>Nocardioidaceae</taxon>
        <taxon>Aeromicrobium</taxon>
    </lineage>
</organism>
<evidence type="ECO:0000313" key="1">
    <source>
        <dbReference type="EMBL" id="EFQ83202.1"/>
    </source>
</evidence>
<dbReference type="Pfam" id="PF02597">
    <property type="entry name" value="ThiS"/>
    <property type="match status" value="1"/>
</dbReference>
<dbReference type="AlphaFoldDB" id="E2SBR6"/>
<dbReference type="EMBL" id="ACLF03000005">
    <property type="protein sequence ID" value="EFQ83202.1"/>
    <property type="molecule type" value="Genomic_DNA"/>
</dbReference>
<dbReference type="InterPro" id="IPR016155">
    <property type="entry name" value="Mopterin_synth/thiamin_S_b"/>
</dbReference>
<dbReference type="STRING" id="585531.HMPREF0063_11475"/>
<dbReference type="HOGENOM" id="CLU_114601_2_1_11"/>
<dbReference type="Gene3D" id="3.10.20.30">
    <property type="match status" value="1"/>
</dbReference>
<evidence type="ECO:0000313" key="2">
    <source>
        <dbReference type="Proteomes" id="UP000003111"/>
    </source>
</evidence>
<dbReference type="InterPro" id="IPR003749">
    <property type="entry name" value="ThiS/MoaD-like"/>
</dbReference>
<dbReference type="InterPro" id="IPR012675">
    <property type="entry name" value="Beta-grasp_dom_sf"/>
</dbReference>
<keyword evidence="2" id="KW-1185">Reference proteome</keyword>
<dbReference type="RefSeq" id="WP_007078819.1">
    <property type="nucleotide sequence ID" value="NZ_CM001024.1"/>
</dbReference>
<sequence>MTVVTCRYWGGAKAAAGTESELVAATTLAGVMAEITRRRPADRRFSDVVDACSVLVEGVAVGSRDPASVQLRTRTTVEFLPPFAGG</sequence>
<dbReference type="eggNOG" id="COG1977">
    <property type="taxonomic scope" value="Bacteria"/>
</dbReference>
<dbReference type="Proteomes" id="UP000003111">
    <property type="component" value="Unassembled WGS sequence"/>
</dbReference>
<reference evidence="1" key="1">
    <citation type="submission" date="2010-08" db="EMBL/GenBank/DDBJ databases">
        <authorList>
            <person name="Muzny D."/>
            <person name="Qin X."/>
            <person name="Buhay C."/>
            <person name="Dugan-Rocha S."/>
            <person name="Ding Y."/>
            <person name="Chen G."/>
            <person name="Hawes A."/>
            <person name="Holder M."/>
            <person name="Jhangiani S."/>
            <person name="Johnson A."/>
            <person name="Khan Z."/>
            <person name="Li Z."/>
            <person name="Liu W."/>
            <person name="Liu X."/>
            <person name="Perez L."/>
            <person name="Shen H."/>
            <person name="Wang Q."/>
            <person name="Watt J."/>
            <person name="Xi L."/>
            <person name="Xin Y."/>
            <person name="Zhou J."/>
            <person name="Deng J."/>
            <person name="Jiang H."/>
            <person name="Liu Y."/>
            <person name="Qu J."/>
            <person name="Song X.-Z."/>
            <person name="Zhang L."/>
            <person name="Villasana D."/>
            <person name="Johnson A."/>
            <person name="Liu J."/>
            <person name="Liyanage D."/>
            <person name="Lorensuhewa L."/>
            <person name="Robinson T."/>
            <person name="Song A."/>
            <person name="Song B.-B."/>
            <person name="Dinh H."/>
            <person name="Thornton R."/>
            <person name="Coyle M."/>
            <person name="Francisco L."/>
            <person name="Jackson L."/>
            <person name="Javaid M."/>
            <person name="Korchina V."/>
            <person name="Kovar C."/>
            <person name="Mata R."/>
            <person name="Mathew T."/>
            <person name="Ngo R."/>
            <person name="Nguyen L."/>
            <person name="Nguyen N."/>
            <person name="Okwuonu G."/>
            <person name="Ongeri F."/>
            <person name="Pham C."/>
            <person name="Simmons D."/>
            <person name="Wilczek-Boney K."/>
            <person name="Hale W."/>
            <person name="Jakkamsetti A."/>
            <person name="Pham P."/>
            <person name="Ruth R."/>
            <person name="San Lucas F."/>
            <person name="Warren J."/>
            <person name="Zhang J."/>
            <person name="Zhao Z."/>
            <person name="Zhou C."/>
            <person name="Zhu D."/>
            <person name="Lee S."/>
            <person name="Bess C."/>
            <person name="Blankenburg K."/>
            <person name="Forbes L."/>
            <person name="Fu Q."/>
            <person name="Gubbala S."/>
            <person name="Hirani K."/>
            <person name="Jayaseelan J.C."/>
            <person name="Lara F."/>
            <person name="Munidasa M."/>
            <person name="Palculict T."/>
            <person name="Patil S."/>
            <person name="Pu L.-L."/>
            <person name="Saada N."/>
            <person name="Tang L."/>
            <person name="Weissenberger G."/>
            <person name="Zhu Y."/>
            <person name="Hemphill L."/>
            <person name="Shang Y."/>
            <person name="Youmans B."/>
            <person name="Ayvaz T."/>
            <person name="Ross M."/>
            <person name="Santibanez J."/>
            <person name="Aqrawi P."/>
            <person name="Gross S."/>
            <person name="Joshi V."/>
            <person name="Fowler G."/>
            <person name="Nazareth L."/>
            <person name="Reid J."/>
            <person name="Worley K."/>
            <person name="Petrosino J."/>
            <person name="Highlander S."/>
            <person name="Gibbs R."/>
        </authorList>
    </citation>
    <scope>NUCLEOTIDE SEQUENCE [LARGE SCALE GENOMIC DNA]</scope>
    <source>
        <strain evidence="1">DSM 15272</strain>
    </source>
</reference>
<accession>E2SBR6</accession>
<protein>
    <recommendedName>
        <fullName evidence="3">ThiS family protein</fullName>
    </recommendedName>
</protein>
<evidence type="ECO:0008006" key="3">
    <source>
        <dbReference type="Google" id="ProtNLM"/>
    </source>
</evidence>
<dbReference type="SUPFAM" id="SSF54285">
    <property type="entry name" value="MoaD/ThiS"/>
    <property type="match status" value="1"/>
</dbReference>